<dbReference type="GO" id="GO:0009249">
    <property type="term" value="P:protein lipoylation"/>
    <property type="evidence" value="ECO:0007669"/>
    <property type="project" value="InterPro"/>
</dbReference>
<dbReference type="InterPro" id="IPR004143">
    <property type="entry name" value="BPL_LPL_catalytic"/>
</dbReference>
<evidence type="ECO:0000256" key="4">
    <source>
        <dbReference type="ARBA" id="ARBA00023315"/>
    </source>
</evidence>
<comment type="pathway">
    <text evidence="1 5">Protein modification; protein lipoylation via endogenous pathway; protein N(6)-(lipoyl)lysine from octanoyl-[acyl-carrier-protein]: step 1/2.</text>
</comment>
<feature type="binding site" evidence="7">
    <location>
        <begin position="156"/>
        <end position="158"/>
    </location>
    <ligand>
        <name>substrate</name>
    </ligand>
</feature>
<comment type="function">
    <text evidence="5">Catalyzes the transfer of endogenously produced octanoic acid from octanoyl-acyl-carrier-protein onto the lipoyl domains of lipoate-dependent enzymes. Lipoyl-ACP can also act as a substrate although octanoyl-ACP is likely to be the physiological substrate.</text>
</comment>
<dbReference type="InterPro" id="IPR000544">
    <property type="entry name" value="Octanoyltransferase"/>
</dbReference>
<dbReference type="SUPFAM" id="SSF55681">
    <property type="entry name" value="Class II aaRS and biotin synthetases"/>
    <property type="match status" value="1"/>
</dbReference>
<evidence type="ECO:0000256" key="2">
    <source>
        <dbReference type="ARBA" id="ARBA00007907"/>
    </source>
</evidence>
<feature type="binding site" evidence="7">
    <location>
        <begin position="169"/>
        <end position="171"/>
    </location>
    <ligand>
        <name>substrate</name>
    </ligand>
</feature>
<dbReference type="AlphaFoldDB" id="A0A9P8IJB0"/>
<dbReference type="GO" id="GO:0033819">
    <property type="term" value="F:lipoyl(octanoyl) transferase activity"/>
    <property type="evidence" value="ECO:0007669"/>
    <property type="project" value="UniProtKB-EC"/>
</dbReference>
<protein>
    <recommendedName>
        <fullName evidence="5">Octanoyltransferase</fullName>
        <ecNumber evidence="5">2.3.1.181</ecNumber>
    </recommendedName>
</protein>
<comment type="catalytic activity">
    <reaction evidence="5">
        <text>octanoyl-[ACP] + L-lysyl-[protein] = N(6)-octanoyl-L-lysyl-[protein] + holo-[ACP] + H(+)</text>
        <dbReference type="Rhea" id="RHEA:17665"/>
        <dbReference type="Rhea" id="RHEA-COMP:9636"/>
        <dbReference type="Rhea" id="RHEA-COMP:9685"/>
        <dbReference type="Rhea" id="RHEA-COMP:9752"/>
        <dbReference type="Rhea" id="RHEA-COMP:9928"/>
        <dbReference type="ChEBI" id="CHEBI:15378"/>
        <dbReference type="ChEBI" id="CHEBI:29969"/>
        <dbReference type="ChEBI" id="CHEBI:64479"/>
        <dbReference type="ChEBI" id="CHEBI:78463"/>
        <dbReference type="ChEBI" id="CHEBI:78809"/>
        <dbReference type="EC" id="2.3.1.181"/>
    </reaction>
</comment>
<feature type="domain" description="BPL/LPL catalytic" evidence="9">
    <location>
        <begin position="39"/>
        <end position="227"/>
    </location>
</feature>
<keyword evidence="11" id="KW-1185">Reference proteome</keyword>
<keyword evidence="4 5" id="KW-0012">Acyltransferase</keyword>
<organism evidence="10 11">
    <name type="scientific">Trichoglossum hirsutum</name>
    <dbReference type="NCBI Taxonomy" id="265104"/>
    <lineage>
        <taxon>Eukaryota</taxon>
        <taxon>Fungi</taxon>
        <taxon>Dikarya</taxon>
        <taxon>Ascomycota</taxon>
        <taxon>Pezizomycotina</taxon>
        <taxon>Geoglossomycetes</taxon>
        <taxon>Geoglossales</taxon>
        <taxon>Geoglossaceae</taxon>
        <taxon>Trichoglossum</taxon>
    </lineage>
</organism>
<evidence type="ECO:0000256" key="3">
    <source>
        <dbReference type="ARBA" id="ARBA00022679"/>
    </source>
</evidence>
<name>A0A9P8IJB0_9PEZI</name>
<dbReference type="InterPro" id="IPR045864">
    <property type="entry name" value="aa-tRNA-synth_II/BPL/LPL"/>
</dbReference>
<keyword evidence="3 5" id="KW-0808">Transferase</keyword>
<evidence type="ECO:0000259" key="9">
    <source>
        <dbReference type="PROSITE" id="PS51733"/>
    </source>
</evidence>
<evidence type="ECO:0000256" key="7">
    <source>
        <dbReference type="PIRSR" id="PIRSR016262-2"/>
    </source>
</evidence>
<evidence type="ECO:0000256" key="8">
    <source>
        <dbReference type="PIRSR" id="PIRSR016262-3"/>
    </source>
</evidence>
<dbReference type="EMBL" id="JAGHQM010002339">
    <property type="protein sequence ID" value="KAH0550942.1"/>
    <property type="molecule type" value="Genomic_DNA"/>
</dbReference>
<evidence type="ECO:0000256" key="1">
    <source>
        <dbReference type="ARBA" id="ARBA00004821"/>
    </source>
</evidence>
<evidence type="ECO:0000313" key="11">
    <source>
        <dbReference type="Proteomes" id="UP000750711"/>
    </source>
</evidence>
<dbReference type="PROSITE" id="PS51733">
    <property type="entry name" value="BPL_LPL_CATALYTIC"/>
    <property type="match status" value="1"/>
</dbReference>
<dbReference type="Pfam" id="PF21948">
    <property type="entry name" value="LplA-B_cat"/>
    <property type="match status" value="1"/>
</dbReference>
<evidence type="ECO:0000313" key="10">
    <source>
        <dbReference type="EMBL" id="KAH0550942.1"/>
    </source>
</evidence>
<dbReference type="InterPro" id="IPR020605">
    <property type="entry name" value="Octanoyltransferase_CS"/>
</dbReference>
<sequence>MHLRHLHLSGVTPYALASTLQTHVVGALLASKASPAPCPPLPPTVITAQFHPIYTTGRRDLPSPSAQQVAHLRATGADFYPAARGGLTTFHGPGQLVAYPILDLRRHFPGRGIGAREYVALLERTVQATLSRYGVVSMTLCDAPGVWVTPERKICALGVHMRRHVTSHGIGLNVNTDLGWFEHIVACGLEGKETTSLEREGVVVQGGVEEVAGVFVRELASAMGVERVEEIAVEDISGQEASGTEETQRQ</sequence>
<dbReference type="EC" id="2.3.1.181" evidence="5"/>
<dbReference type="PANTHER" id="PTHR10993">
    <property type="entry name" value="OCTANOYLTRANSFERASE"/>
    <property type="match status" value="1"/>
</dbReference>
<dbReference type="CDD" id="cd16444">
    <property type="entry name" value="LipB"/>
    <property type="match status" value="1"/>
</dbReference>
<proteinExistence type="inferred from homology"/>
<dbReference type="PROSITE" id="PS01313">
    <property type="entry name" value="LIPB"/>
    <property type="match status" value="1"/>
</dbReference>
<evidence type="ECO:0000256" key="5">
    <source>
        <dbReference type="PIRNR" id="PIRNR016262"/>
    </source>
</evidence>
<dbReference type="Proteomes" id="UP000750711">
    <property type="component" value="Unassembled WGS sequence"/>
</dbReference>
<dbReference type="PIRSF" id="PIRSF016262">
    <property type="entry name" value="LPLase"/>
    <property type="match status" value="1"/>
</dbReference>
<feature type="site" description="Lowers pKa of active site Cys" evidence="8">
    <location>
        <position position="153"/>
    </location>
</feature>
<reference evidence="10" key="1">
    <citation type="submission" date="2021-03" db="EMBL/GenBank/DDBJ databases">
        <title>Comparative genomics and phylogenomic investigation of the class Geoglossomycetes provide insights into ecological specialization and systematics.</title>
        <authorList>
            <person name="Melie T."/>
            <person name="Pirro S."/>
            <person name="Miller A.N."/>
            <person name="Quandt A."/>
        </authorList>
    </citation>
    <scope>NUCLEOTIDE SEQUENCE</scope>
    <source>
        <strain evidence="10">CAQ_001_2017</strain>
    </source>
</reference>
<gene>
    <name evidence="10" type="ORF">GP486_007693</name>
</gene>
<dbReference type="Gene3D" id="3.30.930.10">
    <property type="entry name" value="Bira Bifunctional Protein, Domain 2"/>
    <property type="match status" value="1"/>
</dbReference>
<dbReference type="NCBIfam" id="TIGR00214">
    <property type="entry name" value="lipB"/>
    <property type="match status" value="1"/>
</dbReference>
<dbReference type="PANTHER" id="PTHR10993:SF7">
    <property type="entry name" value="LIPOYLTRANSFERASE 2, MITOCHONDRIAL-RELATED"/>
    <property type="match status" value="1"/>
</dbReference>
<feature type="binding site" evidence="7">
    <location>
        <begin position="84"/>
        <end position="91"/>
    </location>
    <ligand>
        <name>substrate</name>
    </ligand>
</feature>
<comment type="similarity">
    <text evidence="2 5">Belongs to the LipB family.</text>
</comment>
<feature type="active site" description="Acyl-thioester intermediate" evidence="6">
    <location>
        <position position="187"/>
    </location>
</feature>
<comment type="caution">
    <text evidence="10">The sequence shown here is derived from an EMBL/GenBank/DDBJ whole genome shotgun (WGS) entry which is preliminary data.</text>
</comment>
<evidence type="ECO:0000256" key="6">
    <source>
        <dbReference type="PIRSR" id="PIRSR016262-1"/>
    </source>
</evidence>
<accession>A0A9P8IJB0</accession>